<organism evidence="1 2">
    <name type="scientific">Geomonas paludis</name>
    <dbReference type="NCBI Taxonomy" id="2740185"/>
    <lineage>
        <taxon>Bacteria</taxon>
        <taxon>Pseudomonadati</taxon>
        <taxon>Thermodesulfobacteriota</taxon>
        <taxon>Desulfuromonadia</taxon>
        <taxon>Geobacterales</taxon>
        <taxon>Geobacteraceae</taxon>
        <taxon>Geomonas</taxon>
    </lineage>
</organism>
<dbReference type="RefSeq" id="WP_248647079.1">
    <property type="nucleotide sequence ID" value="NZ_CP096574.1"/>
</dbReference>
<accession>A0ABY4LHM0</accession>
<proteinExistence type="predicted"/>
<name>A0ABY4LHM0_9BACT</name>
<evidence type="ECO:0000313" key="1">
    <source>
        <dbReference type="EMBL" id="UPU37490.1"/>
    </source>
</evidence>
<keyword evidence="2" id="KW-1185">Reference proteome</keyword>
<gene>
    <name evidence="1" type="ORF">M1B72_07235</name>
</gene>
<sequence>MEAAFTLIGTGNTQKLLYDYQPVTPEVLKAAGYQVKKSAANGGKGEFCYTCAPKGTDLLRIWYEATIICNGVLGAVWFCSHCSTAYEHRSRGKALWTELLKSFKIADRPISFNNPPEGENDYIPTREDFESAYANCARCGEAVSVDVVLNAIDAANKSCGRTLHPRWRLITEKNIEIWAGE</sequence>
<evidence type="ECO:0000313" key="2">
    <source>
        <dbReference type="Proteomes" id="UP000831485"/>
    </source>
</evidence>
<protein>
    <submittedName>
        <fullName evidence="1">Uncharacterized protein</fullName>
    </submittedName>
</protein>
<reference evidence="1" key="1">
    <citation type="submission" date="2022-04" db="EMBL/GenBank/DDBJ databases">
        <authorList>
            <person name="Liu G."/>
        </authorList>
    </citation>
    <scope>NUCLEOTIDE SEQUENCE</scope>
    <source>
        <strain evidence="1">RG22</strain>
    </source>
</reference>
<dbReference type="EMBL" id="CP096574">
    <property type="protein sequence ID" value="UPU37490.1"/>
    <property type="molecule type" value="Genomic_DNA"/>
</dbReference>
<dbReference type="Proteomes" id="UP000831485">
    <property type="component" value="Chromosome"/>
</dbReference>